<comment type="caution">
    <text evidence="1">The sequence shown here is derived from an EMBL/GenBank/DDBJ whole genome shotgun (WGS) entry which is preliminary data.</text>
</comment>
<organism evidence="1 2">
    <name type="scientific">Immersiella caudata</name>
    <dbReference type="NCBI Taxonomy" id="314043"/>
    <lineage>
        <taxon>Eukaryota</taxon>
        <taxon>Fungi</taxon>
        <taxon>Dikarya</taxon>
        <taxon>Ascomycota</taxon>
        <taxon>Pezizomycotina</taxon>
        <taxon>Sordariomycetes</taxon>
        <taxon>Sordariomycetidae</taxon>
        <taxon>Sordariales</taxon>
        <taxon>Lasiosphaeriaceae</taxon>
        <taxon>Immersiella</taxon>
    </lineage>
</organism>
<dbReference type="Proteomes" id="UP001175000">
    <property type="component" value="Unassembled WGS sequence"/>
</dbReference>
<accession>A0AA39X434</accession>
<protein>
    <submittedName>
        <fullName evidence="1">Uncharacterized protein</fullName>
    </submittedName>
</protein>
<reference evidence="1" key="1">
    <citation type="submission" date="2023-06" db="EMBL/GenBank/DDBJ databases">
        <title>Genome-scale phylogeny and comparative genomics of the fungal order Sordariales.</title>
        <authorList>
            <consortium name="Lawrence Berkeley National Laboratory"/>
            <person name="Hensen N."/>
            <person name="Bonometti L."/>
            <person name="Westerberg I."/>
            <person name="Brannstrom I.O."/>
            <person name="Guillou S."/>
            <person name="Cros-Aarteil S."/>
            <person name="Calhoun S."/>
            <person name="Haridas S."/>
            <person name="Kuo A."/>
            <person name="Mondo S."/>
            <person name="Pangilinan J."/>
            <person name="Riley R."/>
            <person name="Labutti K."/>
            <person name="Andreopoulos B."/>
            <person name="Lipzen A."/>
            <person name="Chen C."/>
            <person name="Yanf M."/>
            <person name="Daum C."/>
            <person name="Ng V."/>
            <person name="Clum A."/>
            <person name="Steindorff A."/>
            <person name="Ohm R."/>
            <person name="Martin F."/>
            <person name="Silar P."/>
            <person name="Natvig D."/>
            <person name="Lalanne C."/>
            <person name="Gautier V."/>
            <person name="Ament-Velasquez S.L."/>
            <person name="Kruys A."/>
            <person name="Hutchinson M.I."/>
            <person name="Powell A.J."/>
            <person name="Barry K."/>
            <person name="Miller A.N."/>
            <person name="Grigoriev I.V."/>
            <person name="Debuchy R."/>
            <person name="Gladieux P."/>
            <person name="Thoren M.H."/>
            <person name="Johannesson H."/>
        </authorList>
    </citation>
    <scope>NUCLEOTIDE SEQUENCE</scope>
    <source>
        <strain evidence="1">CBS 606.72</strain>
    </source>
</reference>
<keyword evidence="2" id="KW-1185">Reference proteome</keyword>
<dbReference type="AlphaFoldDB" id="A0AA39X434"/>
<proteinExistence type="predicted"/>
<evidence type="ECO:0000313" key="1">
    <source>
        <dbReference type="EMBL" id="KAK0626845.1"/>
    </source>
</evidence>
<gene>
    <name evidence="1" type="ORF">B0T14DRAFT_120583</name>
</gene>
<sequence length="138" mass="15546">MQSYRMHDRRHCRFILGLFILNGSLPREEMILLCGEKPAYDGDKVCAATAELLSDHVVANHATCHIKLGRRTIISAERKSGECQRTVRGDLASASFKTLERPNDLVPRQSRRLFAQIFHPYCPLEGLDLSHLLTDDGG</sequence>
<dbReference type="EMBL" id="JAULSU010000002">
    <property type="protein sequence ID" value="KAK0626845.1"/>
    <property type="molecule type" value="Genomic_DNA"/>
</dbReference>
<evidence type="ECO:0000313" key="2">
    <source>
        <dbReference type="Proteomes" id="UP001175000"/>
    </source>
</evidence>
<name>A0AA39X434_9PEZI</name>